<protein>
    <submittedName>
        <fullName evidence="2">DUF445 family protein</fullName>
    </submittedName>
</protein>
<dbReference type="PANTHER" id="PTHR38442">
    <property type="entry name" value="INNER MEMBRANE PROTEIN-RELATED"/>
    <property type="match status" value="1"/>
</dbReference>
<sequence length="433" mass="50318">MKNRYLANSVLAIVFLIFVLAVILKHYYGSLYSVKLIYFMAEAALVGGIVDWFAITALFRKPLGLPIPHTALISRHRDKLIQSVTKMVERELLSQSLLKNKIQQISFVSLFVRYIDQTNGLEKLVERLINESPKLLKKLEQDKTFIILERWIKKKLRNFDINPFIYKIIDHHIENGEIDKYIDWFIDTGITKIQEPEMKEQLTLFIGALVQDYKKTGNWLEKSWGSFALGFLELTNVMNVQDMTDSIHHELTQLLYRLKQRNHPLRLKAKCMLKESLYKLDKDPSMKSAVDRWKFGVIDQIQIGALLQTFIKKLPGYLEKKPSSTFSSSSIKTFLHAQLASYWNNFKENEDLITKIEQQVTKWIIQIIEREHIKIGRFVSESLNQFSNKDLEDLIESKVGSDLQWIRVNGSIVGAIIGFILYLVMTLYGLLIG</sequence>
<accession>A0A6N8CTS7</accession>
<comment type="caution">
    <text evidence="2">The sequence shown here is derived from an EMBL/GenBank/DDBJ whole genome shotgun (WGS) entry which is preliminary data.</text>
</comment>
<evidence type="ECO:0000313" key="3">
    <source>
        <dbReference type="Proteomes" id="UP000440978"/>
    </source>
</evidence>
<dbReference type="AlphaFoldDB" id="A0A6N8CTS7"/>
<dbReference type="OrthoDB" id="9769590at2"/>
<feature type="transmembrane region" description="Helical" evidence="1">
    <location>
        <begin position="36"/>
        <end position="59"/>
    </location>
</feature>
<dbReference type="PANTHER" id="PTHR38442:SF1">
    <property type="entry name" value="INNER MEMBRANE PROTEIN"/>
    <property type="match status" value="1"/>
</dbReference>
<keyword evidence="1" id="KW-0812">Transmembrane</keyword>
<dbReference type="Proteomes" id="UP000440978">
    <property type="component" value="Unassembled WGS sequence"/>
</dbReference>
<evidence type="ECO:0000313" key="2">
    <source>
        <dbReference type="EMBL" id="MTT32647.1"/>
    </source>
</evidence>
<gene>
    <name evidence="2" type="ORF">GMB86_11585</name>
</gene>
<organism evidence="2 3">
    <name type="scientific">Terrilactibacillus tamarindi</name>
    <dbReference type="NCBI Taxonomy" id="2599694"/>
    <lineage>
        <taxon>Bacteria</taxon>
        <taxon>Bacillati</taxon>
        <taxon>Bacillota</taxon>
        <taxon>Bacilli</taxon>
        <taxon>Bacillales</taxon>
        <taxon>Bacillaceae</taxon>
        <taxon>Terrilactibacillus</taxon>
    </lineage>
</organism>
<keyword evidence="3" id="KW-1185">Reference proteome</keyword>
<dbReference type="InterPro" id="IPR007383">
    <property type="entry name" value="DUF445"/>
</dbReference>
<dbReference type="Pfam" id="PF04286">
    <property type="entry name" value="DUF445"/>
    <property type="match status" value="1"/>
</dbReference>
<keyword evidence="1" id="KW-0472">Membrane</keyword>
<name>A0A6N8CTS7_9BACI</name>
<feature type="transmembrane region" description="Helical" evidence="1">
    <location>
        <begin position="6"/>
        <end position="24"/>
    </location>
</feature>
<feature type="transmembrane region" description="Helical" evidence="1">
    <location>
        <begin position="412"/>
        <end position="431"/>
    </location>
</feature>
<dbReference type="RefSeq" id="WP_155220114.1">
    <property type="nucleotide sequence ID" value="NZ_WNHB01000018.1"/>
</dbReference>
<reference evidence="2 3" key="1">
    <citation type="submission" date="2019-11" db="EMBL/GenBank/DDBJ databases">
        <title>Terrilactibacillus tamarindus sp. nov. BCM23-1 isolated from bark of Tamarindus indica.</title>
        <authorList>
            <person name="Kingkaew E."/>
            <person name="Tanasupawat S."/>
        </authorList>
    </citation>
    <scope>NUCLEOTIDE SEQUENCE [LARGE SCALE GENOMIC DNA]</scope>
    <source>
        <strain evidence="2 3">BCM23-1</strain>
    </source>
</reference>
<evidence type="ECO:0000256" key="1">
    <source>
        <dbReference type="SAM" id="Phobius"/>
    </source>
</evidence>
<dbReference type="GO" id="GO:0005886">
    <property type="term" value="C:plasma membrane"/>
    <property type="evidence" value="ECO:0007669"/>
    <property type="project" value="TreeGrafter"/>
</dbReference>
<dbReference type="EMBL" id="WNHB01000018">
    <property type="protein sequence ID" value="MTT32647.1"/>
    <property type="molecule type" value="Genomic_DNA"/>
</dbReference>
<proteinExistence type="predicted"/>
<keyword evidence="1" id="KW-1133">Transmembrane helix</keyword>